<evidence type="ECO:0000313" key="7">
    <source>
        <dbReference type="Proteomes" id="UP000178919"/>
    </source>
</evidence>
<organism evidence="6 7">
    <name type="scientific">Candidatus Kaiserbacteria bacterium RIFCSPLOWO2_02_FULL_55_12</name>
    <dbReference type="NCBI Taxonomy" id="1798522"/>
    <lineage>
        <taxon>Bacteria</taxon>
        <taxon>Candidatus Kaiseribacteriota</taxon>
    </lineage>
</organism>
<name>A0A1F6F206_9BACT</name>
<dbReference type="SUPFAM" id="SSF54211">
    <property type="entry name" value="Ribosomal protein S5 domain 2-like"/>
    <property type="match status" value="1"/>
</dbReference>
<evidence type="ECO:0000256" key="4">
    <source>
        <dbReference type="ARBA" id="ARBA00022801"/>
    </source>
</evidence>
<evidence type="ECO:0000256" key="2">
    <source>
        <dbReference type="ARBA" id="ARBA00022722"/>
    </source>
</evidence>
<keyword evidence="2" id="KW-0540">Nuclease</keyword>
<evidence type="ECO:0000256" key="3">
    <source>
        <dbReference type="ARBA" id="ARBA00022759"/>
    </source>
</evidence>
<dbReference type="PANTHER" id="PTHR33992:SF1">
    <property type="entry name" value="RIBONUCLEASE P PROTEIN COMPONENT"/>
    <property type="match status" value="1"/>
</dbReference>
<keyword evidence="3" id="KW-0255">Endonuclease</keyword>
<proteinExistence type="predicted"/>
<sequence length="99" mass="11064">MFPRHKRLPRAQFPTVLKSGQRFSSPHLTVVVSQEARGYAVVIPKKVARLAVTRHRMKRRVLAALHAVPLPPALLIFPKASASSVSYKDIQTEIKTLLS</sequence>
<evidence type="ECO:0000313" key="6">
    <source>
        <dbReference type="EMBL" id="OGG79896.1"/>
    </source>
</evidence>
<dbReference type="Pfam" id="PF00825">
    <property type="entry name" value="Ribonuclease_P"/>
    <property type="match status" value="1"/>
</dbReference>
<dbReference type="EMBL" id="MFMJ01000006">
    <property type="protein sequence ID" value="OGG79896.1"/>
    <property type="molecule type" value="Genomic_DNA"/>
</dbReference>
<dbReference type="GO" id="GO:0004526">
    <property type="term" value="F:ribonuclease P activity"/>
    <property type="evidence" value="ECO:0007669"/>
    <property type="project" value="InterPro"/>
</dbReference>
<dbReference type="GO" id="GO:0000049">
    <property type="term" value="F:tRNA binding"/>
    <property type="evidence" value="ECO:0007669"/>
    <property type="project" value="InterPro"/>
</dbReference>
<dbReference type="GO" id="GO:0042781">
    <property type="term" value="F:3'-tRNA processing endoribonuclease activity"/>
    <property type="evidence" value="ECO:0007669"/>
    <property type="project" value="TreeGrafter"/>
</dbReference>
<reference evidence="6 7" key="1">
    <citation type="journal article" date="2016" name="Nat. Commun.">
        <title>Thousands of microbial genomes shed light on interconnected biogeochemical processes in an aquifer system.</title>
        <authorList>
            <person name="Anantharaman K."/>
            <person name="Brown C.T."/>
            <person name="Hug L.A."/>
            <person name="Sharon I."/>
            <person name="Castelle C.J."/>
            <person name="Probst A.J."/>
            <person name="Thomas B.C."/>
            <person name="Singh A."/>
            <person name="Wilkins M.J."/>
            <person name="Karaoz U."/>
            <person name="Brodie E.L."/>
            <person name="Williams K.H."/>
            <person name="Hubbard S.S."/>
            <person name="Banfield J.F."/>
        </authorList>
    </citation>
    <scope>NUCLEOTIDE SEQUENCE [LARGE SCALE GENOMIC DNA]</scope>
</reference>
<keyword evidence="5" id="KW-0694">RNA-binding</keyword>
<evidence type="ECO:0000256" key="5">
    <source>
        <dbReference type="ARBA" id="ARBA00022884"/>
    </source>
</evidence>
<gene>
    <name evidence="6" type="ORF">A3J11_01595</name>
</gene>
<protein>
    <submittedName>
        <fullName evidence="6">Uncharacterized protein</fullName>
    </submittedName>
</protein>
<keyword evidence="4" id="KW-0378">Hydrolase</keyword>
<dbReference type="Proteomes" id="UP000178919">
    <property type="component" value="Unassembled WGS sequence"/>
</dbReference>
<dbReference type="InterPro" id="IPR020568">
    <property type="entry name" value="Ribosomal_Su5_D2-typ_SF"/>
</dbReference>
<keyword evidence="1" id="KW-0819">tRNA processing</keyword>
<dbReference type="AlphaFoldDB" id="A0A1F6F206"/>
<evidence type="ECO:0000256" key="1">
    <source>
        <dbReference type="ARBA" id="ARBA00022694"/>
    </source>
</evidence>
<dbReference type="Gene3D" id="3.30.230.10">
    <property type="match status" value="1"/>
</dbReference>
<dbReference type="GO" id="GO:0030677">
    <property type="term" value="C:ribonuclease P complex"/>
    <property type="evidence" value="ECO:0007669"/>
    <property type="project" value="TreeGrafter"/>
</dbReference>
<comment type="caution">
    <text evidence="6">The sequence shown here is derived from an EMBL/GenBank/DDBJ whole genome shotgun (WGS) entry which is preliminary data.</text>
</comment>
<dbReference type="PANTHER" id="PTHR33992">
    <property type="entry name" value="RIBONUCLEASE P PROTEIN COMPONENT"/>
    <property type="match status" value="1"/>
</dbReference>
<accession>A0A1F6F206</accession>
<dbReference type="InterPro" id="IPR014721">
    <property type="entry name" value="Ribsml_uS5_D2-typ_fold_subgr"/>
</dbReference>
<dbReference type="InterPro" id="IPR000100">
    <property type="entry name" value="RNase_P"/>
</dbReference>